<sequence>MRGVRSQSPQPTQQQIDKLKLAQTAIKKRTSKPNFFTTYRIHIIISIIIGIIIIAVLSFTKQIKEYIIINESEINSHNSQGYPYTLGSNDFFQNVTLMQAKTLFKNDFTQQINVEKCKIPINYEIPINFNFKESNPECSHNIYNQGNCSSSYSIAVSSAFSDRICKMNQTQQQLSAQNLLSCDGKLNQGCNGGHITRSAEYIIKHGLTTNECHPFRGDDNFQECTKALDKCQRFKASSFCQLQNKDDIKRDIINRGPVVAIMQVYKDFLVYKDGVYQVLEGTPRFHGGHAIKIVGWGEQNGYQYWIIENTWGTSWGSQGLAKLAIDGFIDLSLQALSIIY</sequence>
<dbReference type="EMBL" id="CAJJDN010000032">
    <property type="protein sequence ID" value="CAD8074364.1"/>
    <property type="molecule type" value="Genomic_DNA"/>
</dbReference>
<dbReference type="PANTHER" id="PTHR12411">
    <property type="entry name" value="CYSTEINE PROTEASE FAMILY C1-RELATED"/>
    <property type="match status" value="1"/>
</dbReference>
<dbReference type="Proteomes" id="UP000692954">
    <property type="component" value="Unassembled WGS sequence"/>
</dbReference>
<evidence type="ECO:0000256" key="2">
    <source>
        <dbReference type="SAM" id="Phobius"/>
    </source>
</evidence>
<dbReference type="PROSITE" id="PS00639">
    <property type="entry name" value="THIOL_PROTEASE_HIS"/>
    <property type="match status" value="1"/>
</dbReference>
<reference evidence="4" key="1">
    <citation type="submission" date="2021-01" db="EMBL/GenBank/DDBJ databases">
        <authorList>
            <consortium name="Genoscope - CEA"/>
            <person name="William W."/>
        </authorList>
    </citation>
    <scope>NUCLEOTIDE SEQUENCE</scope>
</reference>
<feature type="transmembrane region" description="Helical" evidence="2">
    <location>
        <begin position="39"/>
        <end position="59"/>
    </location>
</feature>
<dbReference type="GO" id="GO:0008234">
    <property type="term" value="F:cysteine-type peptidase activity"/>
    <property type="evidence" value="ECO:0007669"/>
    <property type="project" value="InterPro"/>
</dbReference>
<evidence type="ECO:0000313" key="5">
    <source>
        <dbReference type="Proteomes" id="UP000692954"/>
    </source>
</evidence>
<dbReference type="FunFam" id="3.90.70.10:FF:000196">
    <property type="entry name" value="Clan CA, family C1, cathepsin B-like cysteine peptidase"/>
    <property type="match status" value="1"/>
</dbReference>
<proteinExistence type="predicted"/>
<keyword evidence="5" id="KW-1185">Reference proteome</keyword>
<dbReference type="SMART" id="SM00645">
    <property type="entry name" value="Pept_C1"/>
    <property type="match status" value="1"/>
</dbReference>
<keyword evidence="1" id="KW-0865">Zymogen</keyword>
<dbReference type="AlphaFoldDB" id="A0A8S1MGE1"/>
<dbReference type="InterPro" id="IPR013128">
    <property type="entry name" value="Peptidase_C1A"/>
</dbReference>
<keyword evidence="2" id="KW-1133">Transmembrane helix</keyword>
<evidence type="ECO:0000313" key="4">
    <source>
        <dbReference type="EMBL" id="CAD8074364.1"/>
    </source>
</evidence>
<dbReference type="GO" id="GO:0006508">
    <property type="term" value="P:proteolysis"/>
    <property type="evidence" value="ECO:0007669"/>
    <property type="project" value="InterPro"/>
</dbReference>
<dbReference type="InterPro" id="IPR025660">
    <property type="entry name" value="Pept_his_AS"/>
</dbReference>
<dbReference type="OrthoDB" id="311597at2759"/>
<evidence type="ECO:0000256" key="1">
    <source>
        <dbReference type="ARBA" id="ARBA00023145"/>
    </source>
</evidence>
<keyword evidence="2" id="KW-0812">Transmembrane</keyword>
<comment type="caution">
    <text evidence="4">The sequence shown here is derived from an EMBL/GenBank/DDBJ whole genome shotgun (WGS) entry which is preliminary data.</text>
</comment>
<dbReference type="InterPro" id="IPR000668">
    <property type="entry name" value="Peptidase_C1A_C"/>
</dbReference>
<accession>A0A8S1MGE1</accession>
<feature type="domain" description="Peptidase C1A papain C-terminal" evidence="3">
    <location>
        <begin position="125"/>
        <end position="339"/>
    </location>
</feature>
<organism evidence="4 5">
    <name type="scientific">Paramecium sonneborni</name>
    <dbReference type="NCBI Taxonomy" id="65129"/>
    <lineage>
        <taxon>Eukaryota</taxon>
        <taxon>Sar</taxon>
        <taxon>Alveolata</taxon>
        <taxon>Ciliophora</taxon>
        <taxon>Intramacronucleata</taxon>
        <taxon>Oligohymenophorea</taxon>
        <taxon>Peniculida</taxon>
        <taxon>Parameciidae</taxon>
        <taxon>Paramecium</taxon>
    </lineage>
</organism>
<dbReference type="Pfam" id="PF00112">
    <property type="entry name" value="Peptidase_C1"/>
    <property type="match status" value="1"/>
</dbReference>
<name>A0A8S1MGE1_9CILI</name>
<keyword evidence="2" id="KW-0472">Membrane</keyword>
<protein>
    <recommendedName>
        <fullName evidence="3">Peptidase C1A papain C-terminal domain-containing protein</fullName>
    </recommendedName>
</protein>
<gene>
    <name evidence="4" type="ORF">PSON_ATCC_30995.1.T0320032</name>
</gene>
<evidence type="ECO:0000259" key="3">
    <source>
        <dbReference type="SMART" id="SM00645"/>
    </source>
</evidence>